<dbReference type="Proteomes" id="UP000015559">
    <property type="component" value="Chromosome"/>
</dbReference>
<dbReference type="OrthoDB" id="9180666at2"/>
<reference evidence="1 2" key="1">
    <citation type="journal article" date="2012" name="Appl. Environ. Microbiol.">
        <title>Draft genome sequence of a psychrotolerant sulfur-oxidizing bacterium, Sulfuricella denitrificans skB26, and proteomic insights into cold adaptation.</title>
        <authorList>
            <person name="Watanabe T."/>
            <person name="Kojima H."/>
            <person name="Fukui M."/>
        </authorList>
    </citation>
    <scope>NUCLEOTIDE SEQUENCE [LARGE SCALE GENOMIC DNA]</scope>
    <source>
        <strain evidence="2">skB26</strain>
    </source>
</reference>
<evidence type="ECO:0008006" key="3">
    <source>
        <dbReference type="Google" id="ProtNLM"/>
    </source>
</evidence>
<dbReference type="Pfam" id="PF05258">
    <property type="entry name" value="DciA"/>
    <property type="match status" value="1"/>
</dbReference>
<dbReference type="STRING" id="1163617.SCD_n02476"/>
<keyword evidence="2" id="KW-1185">Reference proteome</keyword>
<dbReference type="InterPro" id="IPR007922">
    <property type="entry name" value="DciA-like"/>
</dbReference>
<dbReference type="eggNOG" id="COG4701">
    <property type="taxonomic scope" value="Bacteria"/>
</dbReference>
<protein>
    <recommendedName>
        <fullName evidence="3">DUF721 domain-containing protein</fullName>
    </recommendedName>
</protein>
<evidence type="ECO:0000313" key="1">
    <source>
        <dbReference type="EMBL" id="BAN36283.1"/>
    </source>
</evidence>
<proteinExistence type="predicted"/>
<dbReference type="RefSeq" id="WP_009205478.1">
    <property type="nucleotide sequence ID" value="NC_022357.1"/>
</dbReference>
<dbReference type="EMBL" id="AP013066">
    <property type="protein sequence ID" value="BAN36283.1"/>
    <property type="molecule type" value="Genomic_DNA"/>
</dbReference>
<dbReference type="HOGENOM" id="CLU_114851_2_1_4"/>
<evidence type="ECO:0000313" key="2">
    <source>
        <dbReference type="Proteomes" id="UP000015559"/>
    </source>
</evidence>
<gene>
    <name evidence="1" type="ORF">SCD_n02476</name>
</gene>
<name>S6AD90_SULDS</name>
<accession>S6AD90</accession>
<dbReference type="KEGG" id="sdr:SCD_n02476"/>
<dbReference type="AlphaFoldDB" id="S6AD90"/>
<sequence length="146" mass="15898">MPAHLAHSFLSAAPNLQTLLQQAQKLLVLQKAWTEVAPKPLAAVSRVGAVRLQTLIVYANNGAVAGKLRQFVPSLLEKIQNRGIEITAIRVDVQVESPLPGKKPKTLTVSYNALSSLEKLEQSLVDSPLKNALHTLIQRHSDAIKD</sequence>
<organism evidence="1 2">
    <name type="scientific">Sulfuricella denitrificans (strain DSM 22764 / NBRC 105220 / skB26)</name>
    <dbReference type="NCBI Taxonomy" id="1163617"/>
    <lineage>
        <taxon>Bacteria</taxon>
        <taxon>Pseudomonadati</taxon>
        <taxon>Pseudomonadota</taxon>
        <taxon>Betaproteobacteria</taxon>
        <taxon>Nitrosomonadales</taxon>
        <taxon>Sulfuricellaceae</taxon>
        <taxon>Sulfuricella</taxon>
    </lineage>
</organism>